<dbReference type="CDD" id="cd11444">
    <property type="entry name" value="bHLH_AtIBH1_like"/>
    <property type="match status" value="1"/>
</dbReference>
<dbReference type="Pfam" id="PF26576">
    <property type="entry name" value="IBH1_N"/>
    <property type="match status" value="1"/>
</dbReference>
<dbReference type="InterPro" id="IPR044660">
    <property type="entry name" value="IBH1-like"/>
</dbReference>
<dbReference type="InterPro" id="IPR059002">
    <property type="entry name" value="IBH1_N"/>
</dbReference>
<keyword evidence="3" id="KW-0805">Transcription regulation</keyword>
<evidence type="ECO:0000256" key="2">
    <source>
        <dbReference type="ARBA" id="ARBA00005510"/>
    </source>
</evidence>
<feature type="region of interest" description="Disordered" evidence="6">
    <location>
        <begin position="1"/>
        <end position="31"/>
    </location>
</feature>
<comment type="caution">
    <text evidence="8">The sequence shown here is derived from an EMBL/GenBank/DDBJ whole genome shotgun (WGS) entry which is preliminary data.</text>
</comment>
<evidence type="ECO:0000256" key="4">
    <source>
        <dbReference type="ARBA" id="ARBA00023163"/>
    </source>
</evidence>
<keyword evidence="4" id="KW-0804">Transcription</keyword>
<comment type="similarity">
    <text evidence="2">Belongs to the bHLH protein family.</text>
</comment>
<dbReference type="PANTHER" id="PTHR33124:SF12">
    <property type="entry name" value="TRANSCRIPTION FACTOR BHLH148"/>
    <property type="match status" value="1"/>
</dbReference>
<dbReference type="SUPFAM" id="SSF47459">
    <property type="entry name" value="HLH, helix-loop-helix DNA-binding domain"/>
    <property type="match status" value="1"/>
</dbReference>
<name>A0A835QRL0_VANPL</name>
<evidence type="ECO:0000313" key="8">
    <source>
        <dbReference type="EMBL" id="KAG0478325.1"/>
    </source>
</evidence>
<dbReference type="InterPro" id="IPR044549">
    <property type="entry name" value="bHLH_AtIBH1-like"/>
</dbReference>
<evidence type="ECO:0000313" key="9">
    <source>
        <dbReference type="Proteomes" id="UP000639772"/>
    </source>
</evidence>
<evidence type="ECO:0000259" key="7">
    <source>
        <dbReference type="Pfam" id="PF26576"/>
    </source>
</evidence>
<organism evidence="8 9">
    <name type="scientific">Vanilla planifolia</name>
    <name type="common">Vanilla</name>
    <dbReference type="NCBI Taxonomy" id="51239"/>
    <lineage>
        <taxon>Eukaryota</taxon>
        <taxon>Viridiplantae</taxon>
        <taxon>Streptophyta</taxon>
        <taxon>Embryophyta</taxon>
        <taxon>Tracheophyta</taxon>
        <taxon>Spermatophyta</taxon>
        <taxon>Magnoliopsida</taxon>
        <taxon>Liliopsida</taxon>
        <taxon>Asparagales</taxon>
        <taxon>Orchidaceae</taxon>
        <taxon>Vanilloideae</taxon>
        <taxon>Vanilleae</taxon>
        <taxon>Vanilla</taxon>
    </lineage>
</organism>
<dbReference type="Proteomes" id="UP000639772">
    <property type="component" value="Chromosome 6"/>
</dbReference>
<keyword evidence="5" id="KW-0539">Nucleus</keyword>
<reference evidence="8 9" key="1">
    <citation type="journal article" date="2020" name="Nat. Food">
        <title>A phased Vanilla planifolia genome enables genetic improvement of flavour and production.</title>
        <authorList>
            <person name="Hasing T."/>
            <person name="Tang H."/>
            <person name="Brym M."/>
            <person name="Khazi F."/>
            <person name="Huang T."/>
            <person name="Chambers A.H."/>
        </authorList>
    </citation>
    <scope>NUCLEOTIDE SEQUENCE [LARGE SCALE GENOMIC DNA]</scope>
    <source>
        <tissue evidence="8">Leaf</tissue>
    </source>
</reference>
<dbReference type="GO" id="GO:0005634">
    <property type="term" value="C:nucleus"/>
    <property type="evidence" value="ECO:0007669"/>
    <property type="project" value="UniProtKB-SubCell"/>
</dbReference>
<dbReference type="GO" id="GO:0000976">
    <property type="term" value="F:transcription cis-regulatory region binding"/>
    <property type="evidence" value="ECO:0007669"/>
    <property type="project" value="UniProtKB-ARBA"/>
</dbReference>
<dbReference type="GO" id="GO:0006355">
    <property type="term" value="P:regulation of DNA-templated transcription"/>
    <property type="evidence" value="ECO:0007669"/>
    <property type="project" value="InterPro"/>
</dbReference>
<evidence type="ECO:0000256" key="1">
    <source>
        <dbReference type="ARBA" id="ARBA00004123"/>
    </source>
</evidence>
<dbReference type="EMBL" id="JADCNM010000006">
    <property type="protein sequence ID" value="KAG0478325.1"/>
    <property type="molecule type" value="Genomic_DNA"/>
</dbReference>
<dbReference type="GO" id="GO:0046983">
    <property type="term" value="F:protein dimerization activity"/>
    <property type="evidence" value="ECO:0007669"/>
    <property type="project" value="InterPro"/>
</dbReference>
<dbReference type="AlphaFoldDB" id="A0A835QRL0"/>
<dbReference type="OrthoDB" id="1647165at2759"/>
<evidence type="ECO:0000256" key="6">
    <source>
        <dbReference type="SAM" id="MobiDB-lite"/>
    </source>
</evidence>
<accession>A0A835QRL0</accession>
<dbReference type="InterPro" id="IPR036638">
    <property type="entry name" value="HLH_DNA-bd_sf"/>
</dbReference>
<comment type="subcellular location">
    <subcellularLocation>
        <location evidence="1">Nucleus</location>
    </subcellularLocation>
</comment>
<evidence type="ECO:0000256" key="5">
    <source>
        <dbReference type="ARBA" id="ARBA00023242"/>
    </source>
</evidence>
<feature type="domain" description="IBH1-like N-terminal" evidence="7">
    <location>
        <begin position="37"/>
        <end position="94"/>
    </location>
</feature>
<proteinExistence type="inferred from homology"/>
<gene>
    <name evidence="8" type="ORF">HPP92_013044</name>
</gene>
<sequence>MAISNSEGHSVAKDGRKKKKSGLANWKASPRKWRTEMEQHAYSTKLLDALRRFRRPAPAAEAPPRSRDIREAADQVLAVAARGQTRWSRAILSSRKIKLKARRPRPATPASSLFWKIRAAAVGAHSMPKKKAAVLEGKAAVLGHLVPGGRKLSFPTLLEEASDYIAALEMQVRSMSNLTAILSAPGGNQLSESDRSAA</sequence>
<protein>
    <recommendedName>
        <fullName evidence="7">IBH1-like N-terminal domain-containing protein</fullName>
    </recommendedName>
</protein>
<evidence type="ECO:0000256" key="3">
    <source>
        <dbReference type="ARBA" id="ARBA00023015"/>
    </source>
</evidence>
<dbReference type="PANTHER" id="PTHR33124">
    <property type="entry name" value="TRANSCRIPTION FACTOR IBH1-LIKE 1"/>
    <property type="match status" value="1"/>
</dbReference>